<dbReference type="PANTHER" id="PTHR22762:SF165">
    <property type="entry name" value="PUTATIVE (AFU_ORTHOLOGUE AFUA_1G06560)-RELATED"/>
    <property type="match status" value="1"/>
</dbReference>
<protein>
    <submittedName>
        <fullName evidence="7">Alpha-glucosidase</fullName>
    </submittedName>
</protein>
<sequence>MKTLKQAKFLKQEGNRIDIQCERDYVLHLFVLEQDIIRVAFTRKNSFKLDRTWAISPNCEDVPFAGRERFSTEGFSLPTYQLNFEHDVIEVVTEKLKVRVHQPLTLEWQYNKDGNWLPLIQERKTGAYLFGINNNKISHFIERSLDENCYGLGEKAGDLNRKGRRFEMRNLDAMGYNAEKTDPLYKHVPFYITRKNDVSYGIYYDNLAQCWFDLGNELDNYHIAYKSYRAEDGDMDYYVILGPSTLEVTKKYTALTGGTIFGPRWGLGYSGSTMSYTDAEDAQEQLKKFVDLCKEHDIPCDSFQLSSGYTSINGKRYVFNWNYEKIPEPLKMSGYFRDAGMRLAANIKPCMLQDHPRYKEAQELGLFIKDSESELPERSVFWDDEGSHLDFTNPATVQWWKDNVKEQLLERGIGSTWNDNNEFEIWDDNAKCVGFGKETPIKLIRPLHPLLMMKASYEAQKEFAPHQRPYLISRSGCAGMNRYVQTWSGDNRTNWTTLRYNIRMGLGMSLSGLYNVGHDVGGFSGDKPEPELFVRWVQNGIMHPRFTIHSWNDDKTVNEPWMYPAVTNIIRDTIKLRYKLMPYIYNAFWQSHQDLEPMLRPTFLDHEHDMKTYEETDDYLFGKDLLVASVVEKGQHQREVYLPQNNAGWYDFHAHTYYEAGQTVTVGAPLERLPLFVKAGAILPLSERTAYSCAKQDTSRELLVFPFIREGEAASTIFDDDGETYRYQHNGYLQLTLKLSCNKDSVNLNIQKQGTWTPAYNALKITLPETETRPLTVNGKVFKSGTELSLGDIKES</sequence>
<dbReference type="SUPFAM" id="SSF51011">
    <property type="entry name" value="Glycosyl hydrolase domain"/>
    <property type="match status" value="1"/>
</dbReference>
<dbReference type="PANTHER" id="PTHR22762">
    <property type="entry name" value="ALPHA-GLUCOSIDASE"/>
    <property type="match status" value="1"/>
</dbReference>
<evidence type="ECO:0000259" key="4">
    <source>
        <dbReference type="Pfam" id="PF13802"/>
    </source>
</evidence>
<keyword evidence="8" id="KW-1185">Reference proteome</keyword>
<keyword evidence="2" id="KW-0378">Hydrolase</keyword>
<dbReference type="CDD" id="cd14752">
    <property type="entry name" value="GH31_N"/>
    <property type="match status" value="1"/>
</dbReference>
<evidence type="ECO:0000313" key="8">
    <source>
        <dbReference type="Proteomes" id="UP000199588"/>
    </source>
</evidence>
<dbReference type="RefSeq" id="WP_090654258.1">
    <property type="nucleotide sequence ID" value="NZ_CP015031.1"/>
</dbReference>
<keyword evidence="2" id="KW-0326">Glycosidase</keyword>
<dbReference type="InterPro" id="IPR013780">
    <property type="entry name" value="Glyco_hydro_b"/>
</dbReference>
<dbReference type="Gene3D" id="2.60.40.1760">
    <property type="entry name" value="glycosyl hydrolase (family 31)"/>
    <property type="match status" value="1"/>
</dbReference>
<dbReference type="InterPro" id="IPR048395">
    <property type="entry name" value="Glyco_hydro_31_C"/>
</dbReference>
<evidence type="ECO:0000256" key="1">
    <source>
        <dbReference type="ARBA" id="ARBA00007806"/>
    </source>
</evidence>
<dbReference type="InterPro" id="IPR025887">
    <property type="entry name" value="Glyco_hydro_31_N_dom"/>
</dbReference>
<feature type="domain" description="DUF5110" evidence="5">
    <location>
        <begin position="700"/>
        <end position="767"/>
    </location>
</feature>
<dbReference type="InterPro" id="IPR000322">
    <property type="entry name" value="Glyco_hydro_31_TIM"/>
</dbReference>
<evidence type="ECO:0000259" key="6">
    <source>
        <dbReference type="Pfam" id="PF21365"/>
    </source>
</evidence>
<proteinExistence type="inferred from homology"/>
<evidence type="ECO:0000313" key="7">
    <source>
        <dbReference type="EMBL" id="SCX85741.1"/>
    </source>
</evidence>
<dbReference type="InterPro" id="IPR033403">
    <property type="entry name" value="DUF5110"/>
</dbReference>
<dbReference type="Pfam" id="PF17137">
    <property type="entry name" value="DUF5110"/>
    <property type="match status" value="1"/>
</dbReference>
<feature type="domain" description="Glycoside hydrolase family 31 TIM barrel" evidence="3">
    <location>
        <begin position="263"/>
        <end position="586"/>
    </location>
</feature>
<organism evidence="7 8">
    <name type="scientific">Basfia succiniciproducens</name>
    <dbReference type="NCBI Taxonomy" id="653940"/>
    <lineage>
        <taxon>Bacteria</taxon>
        <taxon>Pseudomonadati</taxon>
        <taxon>Pseudomonadota</taxon>
        <taxon>Gammaproteobacteria</taxon>
        <taxon>Pasteurellales</taxon>
        <taxon>Pasteurellaceae</taxon>
        <taxon>Basfia</taxon>
    </lineage>
</organism>
<dbReference type="Gene3D" id="2.60.40.1180">
    <property type="entry name" value="Golgi alpha-mannosidase II"/>
    <property type="match status" value="2"/>
</dbReference>
<accession>A0A1G5B6N9</accession>
<dbReference type="Gene3D" id="3.20.20.80">
    <property type="entry name" value="Glycosidases"/>
    <property type="match status" value="1"/>
</dbReference>
<dbReference type="EMBL" id="FMUQ01000004">
    <property type="protein sequence ID" value="SCX85741.1"/>
    <property type="molecule type" value="Genomic_DNA"/>
</dbReference>
<dbReference type="Proteomes" id="UP000199588">
    <property type="component" value="Unassembled WGS sequence"/>
</dbReference>
<dbReference type="SUPFAM" id="SSF51445">
    <property type="entry name" value="(Trans)glycosidases"/>
    <property type="match status" value="1"/>
</dbReference>
<evidence type="ECO:0000259" key="3">
    <source>
        <dbReference type="Pfam" id="PF01055"/>
    </source>
</evidence>
<comment type="similarity">
    <text evidence="1 2">Belongs to the glycosyl hydrolase 31 family.</text>
</comment>
<gene>
    <name evidence="7" type="ORF">SAMN02910354_00593</name>
</gene>
<dbReference type="Pfam" id="PF13802">
    <property type="entry name" value="Gal_mutarotas_2"/>
    <property type="match status" value="1"/>
</dbReference>
<dbReference type="SUPFAM" id="SSF74650">
    <property type="entry name" value="Galactose mutarotase-like"/>
    <property type="match status" value="1"/>
</dbReference>
<reference evidence="7 8" key="1">
    <citation type="submission" date="2016-10" db="EMBL/GenBank/DDBJ databases">
        <authorList>
            <person name="Varghese N."/>
            <person name="Submissions S."/>
        </authorList>
    </citation>
    <scope>NUCLEOTIDE SEQUENCE [LARGE SCALE GENOMIC DNA]</scope>
    <source>
        <strain evidence="7 8">DSM 22022</strain>
    </source>
</reference>
<feature type="domain" description="Glycosyl hydrolase family 31 C-terminal" evidence="6">
    <location>
        <begin position="596"/>
        <end position="683"/>
    </location>
</feature>
<dbReference type="CDD" id="cd06599">
    <property type="entry name" value="GH31_glycosidase_Aec37"/>
    <property type="match status" value="1"/>
</dbReference>
<name>A0A1G5B6N9_9PAST</name>
<feature type="domain" description="Glycoside hydrolase family 31 N-terminal" evidence="4">
    <location>
        <begin position="27"/>
        <end position="213"/>
    </location>
</feature>
<evidence type="ECO:0000256" key="2">
    <source>
        <dbReference type="RuleBase" id="RU361185"/>
    </source>
</evidence>
<dbReference type="InterPro" id="IPR011013">
    <property type="entry name" value="Gal_mutarotase_sf_dom"/>
</dbReference>
<dbReference type="Pfam" id="PF21365">
    <property type="entry name" value="Glyco_hydro_31_3rd"/>
    <property type="match status" value="1"/>
</dbReference>
<evidence type="ECO:0000259" key="5">
    <source>
        <dbReference type="Pfam" id="PF17137"/>
    </source>
</evidence>
<dbReference type="InterPro" id="IPR017853">
    <property type="entry name" value="GH"/>
</dbReference>
<comment type="caution">
    <text evidence="7">The sequence shown here is derived from an EMBL/GenBank/DDBJ whole genome shotgun (WGS) entry which is preliminary data.</text>
</comment>
<dbReference type="Pfam" id="PF01055">
    <property type="entry name" value="Glyco_hydro_31_2nd"/>
    <property type="match status" value="1"/>
</dbReference>